<evidence type="ECO:0000313" key="4">
    <source>
        <dbReference type="Proteomes" id="UP000314294"/>
    </source>
</evidence>
<accession>A0A4Z2IQ34</accession>
<gene>
    <name evidence="3" type="ORF">EYF80_009664</name>
</gene>
<feature type="signal peptide" evidence="2">
    <location>
        <begin position="1"/>
        <end position="15"/>
    </location>
</feature>
<evidence type="ECO:0000313" key="3">
    <source>
        <dbReference type="EMBL" id="TNN80015.1"/>
    </source>
</evidence>
<protein>
    <submittedName>
        <fullName evidence="3">Uncharacterized protein</fullName>
    </submittedName>
</protein>
<name>A0A4Z2IQ34_9TELE</name>
<reference evidence="3 4" key="1">
    <citation type="submission" date="2019-03" db="EMBL/GenBank/DDBJ databases">
        <title>First draft genome of Liparis tanakae, snailfish: a comprehensive survey of snailfish specific genes.</title>
        <authorList>
            <person name="Kim W."/>
            <person name="Song I."/>
            <person name="Jeong J.-H."/>
            <person name="Kim D."/>
            <person name="Kim S."/>
            <person name="Ryu S."/>
            <person name="Song J.Y."/>
            <person name="Lee S.K."/>
        </authorList>
    </citation>
    <scope>NUCLEOTIDE SEQUENCE [LARGE SCALE GENOMIC DNA]</scope>
    <source>
        <tissue evidence="3">Muscle</tissue>
    </source>
</reference>
<feature type="compositionally biased region" description="Acidic residues" evidence="1">
    <location>
        <begin position="43"/>
        <end position="53"/>
    </location>
</feature>
<evidence type="ECO:0000256" key="1">
    <source>
        <dbReference type="SAM" id="MobiDB-lite"/>
    </source>
</evidence>
<sequence>MASVLLLQLIYLGIGAELQGEAAQPKIWACCRMSPSSIPSTSESEEGESEAREEETRREGKEDGHTCSILQTQHLSTATETRAESRQSSVPPFKAEPSLQSQVISEEVLEKVHAGSSTSG</sequence>
<dbReference type="AlphaFoldDB" id="A0A4Z2IQ34"/>
<dbReference type="Proteomes" id="UP000314294">
    <property type="component" value="Unassembled WGS sequence"/>
</dbReference>
<organism evidence="3 4">
    <name type="scientific">Liparis tanakae</name>
    <name type="common">Tanaka's snailfish</name>
    <dbReference type="NCBI Taxonomy" id="230148"/>
    <lineage>
        <taxon>Eukaryota</taxon>
        <taxon>Metazoa</taxon>
        <taxon>Chordata</taxon>
        <taxon>Craniata</taxon>
        <taxon>Vertebrata</taxon>
        <taxon>Euteleostomi</taxon>
        <taxon>Actinopterygii</taxon>
        <taxon>Neopterygii</taxon>
        <taxon>Teleostei</taxon>
        <taxon>Neoteleostei</taxon>
        <taxon>Acanthomorphata</taxon>
        <taxon>Eupercaria</taxon>
        <taxon>Perciformes</taxon>
        <taxon>Cottioidei</taxon>
        <taxon>Cottales</taxon>
        <taxon>Liparidae</taxon>
        <taxon>Liparis</taxon>
    </lineage>
</organism>
<feature type="compositionally biased region" description="Basic and acidic residues" evidence="1">
    <location>
        <begin position="54"/>
        <end position="65"/>
    </location>
</feature>
<proteinExistence type="predicted"/>
<feature type="compositionally biased region" description="Polar residues" evidence="1">
    <location>
        <begin position="68"/>
        <end position="90"/>
    </location>
</feature>
<dbReference type="EMBL" id="SRLO01000058">
    <property type="protein sequence ID" value="TNN80015.1"/>
    <property type="molecule type" value="Genomic_DNA"/>
</dbReference>
<comment type="caution">
    <text evidence="3">The sequence shown here is derived from an EMBL/GenBank/DDBJ whole genome shotgun (WGS) entry which is preliminary data.</text>
</comment>
<evidence type="ECO:0000256" key="2">
    <source>
        <dbReference type="SAM" id="SignalP"/>
    </source>
</evidence>
<feature type="region of interest" description="Disordered" evidence="1">
    <location>
        <begin position="33"/>
        <end position="120"/>
    </location>
</feature>
<feature type="chain" id="PRO_5021449512" evidence="2">
    <location>
        <begin position="16"/>
        <end position="120"/>
    </location>
</feature>
<keyword evidence="2" id="KW-0732">Signal</keyword>
<keyword evidence="4" id="KW-1185">Reference proteome</keyword>